<comment type="caution">
    <text evidence="3">The sequence shown here is derived from an EMBL/GenBank/DDBJ whole genome shotgun (WGS) entry which is preliminary data.</text>
</comment>
<reference evidence="3 4" key="1">
    <citation type="submission" date="2022-12" db="EMBL/GenBank/DDBJ databases">
        <title>Dasania phycosphaerae sp. nov., isolated from particulate material of the south coast of Korea.</title>
        <authorList>
            <person name="Jiang Y."/>
        </authorList>
    </citation>
    <scope>NUCLEOTIDE SEQUENCE [LARGE SCALE GENOMIC DNA]</scope>
    <source>
        <strain evidence="3 4">GY-19</strain>
    </source>
</reference>
<dbReference type="RefSeq" id="WP_258332521.1">
    <property type="nucleotide sequence ID" value="NZ_JAPTGG010000012.1"/>
</dbReference>
<dbReference type="CDD" id="cd01300">
    <property type="entry name" value="YtcJ_like"/>
    <property type="match status" value="1"/>
</dbReference>
<evidence type="ECO:0000313" key="4">
    <source>
        <dbReference type="Proteomes" id="UP001069090"/>
    </source>
</evidence>
<keyword evidence="4" id="KW-1185">Reference proteome</keyword>
<dbReference type="Gene3D" id="2.30.40.10">
    <property type="entry name" value="Urease, subunit C, domain 1"/>
    <property type="match status" value="1"/>
</dbReference>
<organism evidence="3 4">
    <name type="scientific">Dasania phycosphaerae</name>
    <dbReference type="NCBI Taxonomy" id="2950436"/>
    <lineage>
        <taxon>Bacteria</taxon>
        <taxon>Pseudomonadati</taxon>
        <taxon>Pseudomonadota</taxon>
        <taxon>Gammaproteobacteria</taxon>
        <taxon>Cellvibrionales</taxon>
        <taxon>Spongiibacteraceae</taxon>
        <taxon>Dasania</taxon>
    </lineage>
</organism>
<dbReference type="Proteomes" id="UP001069090">
    <property type="component" value="Unassembled WGS sequence"/>
</dbReference>
<dbReference type="Gene3D" id="3.20.20.140">
    <property type="entry name" value="Metal-dependent hydrolases"/>
    <property type="match status" value="1"/>
</dbReference>
<dbReference type="GO" id="GO:0016810">
    <property type="term" value="F:hydrolase activity, acting on carbon-nitrogen (but not peptide) bonds"/>
    <property type="evidence" value="ECO:0007669"/>
    <property type="project" value="InterPro"/>
</dbReference>
<accession>A0A9J6RQN3</accession>
<dbReference type="InterPro" id="IPR011059">
    <property type="entry name" value="Metal-dep_hydrolase_composite"/>
</dbReference>
<dbReference type="InterPro" id="IPR032466">
    <property type="entry name" value="Metal_Hydrolase"/>
</dbReference>
<feature type="chain" id="PRO_5039916501" evidence="1">
    <location>
        <begin position="19"/>
        <end position="569"/>
    </location>
</feature>
<sequence length="569" mass="62213">MIKYFLATLLVAVLSACANLQATSQHLADKVLLNANIYTVNQAQPWAQAVAIAKGKIVYVGDDVGAQRWIGSKTLAQDLQGKFLLPGFVDAHSHIFLGGAHMDDLVLNPKADIATWLQEVKDYSQANPSKKIIIGSGFLSSTFGADGPNKAMLDAVVPDRPVFIMDEGMHGAWLNSAALTVLKITAETPDLSNFDYYKRDSRGEPTGYILEGTVWQAMSALNANTVQSVAEGTAKVIDLYNSYGVTAVFDAGPWDAKDIQLDVLEELESQDALTIRFQGSQYIDNIDDKDTIVDELLRLQSKSQGTRHPINVLKIMVDGTVEGQTAAMFNAYQNDADNFGESVFTPAQLNSLVDEASSKNIDVHFHALGDRAISESLDAIALAKNNHPDSSARFTISHIQVMADKDIPRFAQLGVIAQSSLLWAAGDEQGEKFLSADQFQRYYRFNSLLNAGVTLSFGCDFSSHGGGLEGIAPLYNMEVGHTRQLVGSPSSMMQPLAKEKLSIASLIYGYTMGGAYQMRLEHEIGSIEVGKRADMVLLDENLFMVKPYRIHKVQVLKTWLDGELVFSKL</sequence>
<dbReference type="InterPro" id="IPR033932">
    <property type="entry name" value="YtcJ-like"/>
</dbReference>
<dbReference type="InterPro" id="IPR013108">
    <property type="entry name" value="Amidohydro_3"/>
</dbReference>
<protein>
    <submittedName>
        <fullName evidence="3">Amidohydrolase</fullName>
    </submittedName>
</protein>
<feature type="domain" description="Amidohydrolase 3" evidence="2">
    <location>
        <begin position="77"/>
        <end position="566"/>
    </location>
</feature>
<keyword evidence="1" id="KW-0732">Signal</keyword>
<dbReference type="SUPFAM" id="SSF51556">
    <property type="entry name" value="Metallo-dependent hydrolases"/>
    <property type="match status" value="1"/>
</dbReference>
<evidence type="ECO:0000259" key="2">
    <source>
        <dbReference type="Pfam" id="PF07969"/>
    </source>
</evidence>
<dbReference type="PANTHER" id="PTHR22642">
    <property type="entry name" value="IMIDAZOLONEPROPIONASE"/>
    <property type="match status" value="1"/>
</dbReference>
<dbReference type="PROSITE" id="PS51257">
    <property type="entry name" value="PROKAR_LIPOPROTEIN"/>
    <property type="match status" value="1"/>
</dbReference>
<proteinExistence type="predicted"/>
<dbReference type="SUPFAM" id="SSF51338">
    <property type="entry name" value="Composite domain of metallo-dependent hydrolases"/>
    <property type="match status" value="1"/>
</dbReference>
<dbReference type="AlphaFoldDB" id="A0A9J6RQN3"/>
<dbReference type="PANTHER" id="PTHR22642:SF2">
    <property type="entry name" value="PROTEIN LONG AFTER FAR-RED 3"/>
    <property type="match status" value="1"/>
</dbReference>
<gene>
    <name evidence="3" type="ORF">O0V09_14185</name>
</gene>
<dbReference type="Pfam" id="PF07969">
    <property type="entry name" value="Amidohydro_3"/>
    <property type="match status" value="1"/>
</dbReference>
<evidence type="ECO:0000313" key="3">
    <source>
        <dbReference type="EMBL" id="MCZ0866357.1"/>
    </source>
</evidence>
<name>A0A9J6RQN3_9GAMM</name>
<feature type="signal peptide" evidence="1">
    <location>
        <begin position="1"/>
        <end position="18"/>
    </location>
</feature>
<dbReference type="Gene3D" id="3.10.310.70">
    <property type="match status" value="1"/>
</dbReference>
<dbReference type="EMBL" id="JAPTGG010000012">
    <property type="protein sequence ID" value="MCZ0866357.1"/>
    <property type="molecule type" value="Genomic_DNA"/>
</dbReference>
<evidence type="ECO:0000256" key="1">
    <source>
        <dbReference type="SAM" id="SignalP"/>
    </source>
</evidence>